<dbReference type="Gene3D" id="1.10.340.70">
    <property type="match status" value="1"/>
</dbReference>
<dbReference type="Pfam" id="PF17921">
    <property type="entry name" value="Integrase_H2C2"/>
    <property type="match status" value="1"/>
</dbReference>
<dbReference type="GO" id="GO:0042575">
    <property type="term" value="C:DNA polymerase complex"/>
    <property type="evidence" value="ECO:0007669"/>
    <property type="project" value="UniProtKB-ARBA"/>
</dbReference>
<protein>
    <submittedName>
        <fullName evidence="4">(diamondback moth) hypothetical protein</fullName>
    </submittedName>
</protein>
<dbReference type="Proteomes" id="UP000653454">
    <property type="component" value="Unassembled WGS sequence"/>
</dbReference>
<dbReference type="GO" id="GO:0071897">
    <property type="term" value="P:DNA biosynthetic process"/>
    <property type="evidence" value="ECO:0007669"/>
    <property type="project" value="UniProtKB-ARBA"/>
</dbReference>
<dbReference type="InterPro" id="IPR043502">
    <property type="entry name" value="DNA/RNA_pol_sf"/>
</dbReference>
<evidence type="ECO:0000259" key="3">
    <source>
        <dbReference type="PROSITE" id="PS50994"/>
    </source>
</evidence>
<dbReference type="Pfam" id="PF12259">
    <property type="entry name" value="Baculo_F"/>
    <property type="match status" value="1"/>
</dbReference>
<evidence type="ECO:0000256" key="1">
    <source>
        <dbReference type="SAM" id="Coils"/>
    </source>
</evidence>
<dbReference type="GO" id="GO:0015074">
    <property type="term" value="P:DNA integration"/>
    <property type="evidence" value="ECO:0007669"/>
    <property type="project" value="InterPro"/>
</dbReference>
<dbReference type="GO" id="GO:0003676">
    <property type="term" value="F:nucleic acid binding"/>
    <property type="evidence" value="ECO:0007669"/>
    <property type="project" value="InterPro"/>
</dbReference>
<keyword evidence="1" id="KW-0175">Coiled coil</keyword>
<feature type="compositionally biased region" description="Basic and acidic residues" evidence="2">
    <location>
        <begin position="1819"/>
        <end position="1832"/>
    </location>
</feature>
<sequence>MNTEALIKRQEDCFDSIKRICVNFGKDAPERKTLEYLKKRIEALDTHWQQFADTDKLLNAGEEKNLSYFTSNVFVKAQEKYLRAKSQMVALQAQWVAELMKIQPQPTAGTSKEERGESAGTFGVVQDIFGGINTDLTDRKSVLLQQQQGNFKAFQRAATKVNIDTIEEKWDLEDRLNILKTKWNAIDKIHWELDNWLNGSNELYEQEYNRLENLYEELRKVINKKMWANLHYEKSTPRVEIPEFSGEYAQWVSFKDIFMETIHNNPLISKTQKMQHLKTKLRGEAEKLVQHLTVSADNYECCWEIIQNRFDNKRLLFSSYINTLLNQPIVQQPNAYQIKRMHDTTLEALNALKNIGLDTSTWDPIVVHLLSQKLDAATYNDYVQGLQKPREFPVLKELLNFLESKFMALETVKTNHPAVKSYYKNNEVKAPNFKNAEKGSKSFHVSIKNCPLCKKDHVLMNCPTFLSTNVPNRIATVTKLRVCRNCLFDHYGKQCDSNKKCKVCNKSHHTFLHETNFKGQSTSTPSWSPQKNTNLVKKEEEEVLLTTVKIMVKNTDGNYIVLRALLDQGSQVSLITENAAQRLRLARQKGNAVVSGVGSAMGSSKGLLTLECKSIHSDYTFITKVLIMNKLINNLPNTKLTTSNWTHLDNIKLADPDYFTPGPIDLLLGADIYSEIILEGVLKQDSNSPVAQQTKLGWILCGNTKTFKCFVTLNEIEELTRFWESEEITKDTELTDSEAYCEKYYAETTERQEDGRYIVKMPLKEDIASKLGSSKPQAICQFHQLEKRMARCDKLASRYKQFIEEYIELGHMKPAVNQPNTMTLQVYLPHHGVIKESSTSTKLRVVFNASMKTSSKYSLNDLMEKGPNLQNDILTLIIKWRSYRYAVIADIEKMYRGILIHEDQQQLQKIVWRFTPTDELREMQLCTVSYGSKSAPYLAMRTLKQLAIDEGDAYPQARKAVMSEFYMDDVISGRNTIEEAKILQNELYNLLLKGGFVLKKWATNEASILEGLPENYKRQQNTIDFKQDESMKTLGLSWNTTEDVFVFNWQLPQQKSRLTKRVLLSNISKIYDPLGWLSPMTVKAKLIFQKLWLDRLNWDENVSESSSKEWELIRSEIININDVTIPRWISCYNNVTELHGFCDASEKAFACVIYSKATNDTGEAVITLMTAKTKVAPTKKKTTLPRLELCGAQLLAKLMNKCQMALTDLQLETYCWTDSQVVLAWLQGDKTRWDRYVANRSILITNLVPASKWSYVNTKENPADCATRGLSPKQLVEEKIWWNGPQWLKKWSPDNLKTDESYSTDHDLRQTCTVTKGADTAATSAGECIVMTLLNNNSRLEYVTRVIAYLLRWEKQLTNDSYNKYLSISELNYATEVIIRAVQRDAFAEDIEMILKTGLVHSKSKLLNLSPFLDKNGVLRVGGRLQFSALPSETKHPMILPHGGRLTELVIQQAHELTLHGGARLTLAQTRLRYWIVGGNRAVKKIIRLCMKCRRYAASKTDQIMGNLPTERITPSRPFTNTGVDFTGHVDVKINKGRGVRTCKGYIAIFICMSTKAVHIELVSDLTTQSFIMALKRLCARRGVVKVGAAKELQREFQQFETLMSPEFFKEVNKLGINWHFNAPLWPSAGGLWEAAVKSMKFHLKRVLGEQKLTYEEFTTLLHQIEACMNSRPLCPITEDPEDLEYLTPGHFLTGGPIMSLPQEELTDGKHLDLRNRWKYVELMHQHFWKRWSSEYLHQLQTKSKWLTRKEDLEKGDLVLVKEKGLPPGKWALGRITEVHPGADGCVRVVTLKTQNNTVKRPITKLTPLPMNTDNNLPTEKDQHKPKETDTANKLKPRTKRSRLCNFITTLMLTLMIFPTGNAQTSAKYQVTPFEANRPMYFDEIAKVQVIHDEWIVLVYYNLTNYWQTTEKVQRFVDHLSKQCGRLEVGYCSQVTDHLQHEIKMISENNMMLLTDHSSRKKRGYINGVGSLARTLFGVLDQNFADKYAEDIQKLQMNDDYQVELMRNQTLIIEAENSLIKSHEKFINSQFQTINKYINETESDFSKIENRLLQLAVMNELNAESLTANLLIADLKQQQEMLTNALTDVLRGHLDMRLFTPKKTLLSGQRPTERHKQPLQVDLRQSENNKLHAI</sequence>
<proteinExistence type="predicted"/>
<dbReference type="PANTHER" id="PTHR47331:SF1">
    <property type="entry name" value="GAG-LIKE PROTEIN"/>
    <property type="match status" value="1"/>
</dbReference>
<dbReference type="SUPFAM" id="SSF53098">
    <property type="entry name" value="Ribonuclease H-like"/>
    <property type="match status" value="1"/>
</dbReference>
<dbReference type="InterPro" id="IPR008042">
    <property type="entry name" value="Retrotrans_Pao"/>
</dbReference>
<keyword evidence="5" id="KW-1185">Reference proteome</keyword>
<feature type="region of interest" description="Disordered" evidence="2">
    <location>
        <begin position="1805"/>
        <end position="1832"/>
    </location>
</feature>
<dbReference type="PANTHER" id="PTHR47331">
    <property type="entry name" value="PHD-TYPE DOMAIN-CONTAINING PROTEIN"/>
    <property type="match status" value="1"/>
</dbReference>
<dbReference type="SUPFAM" id="SSF56672">
    <property type="entry name" value="DNA/RNA polymerases"/>
    <property type="match status" value="1"/>
</dbReference>
<dbReference type="Pfam" id="PF05380">
    <property type="entry name" value="Peptidase_A17"/>
    <property type="match status" value="1"/>
</dbReference>
<dbReference type="Pfam" id="PF18701">
    <property type="entry name" value="DUF5641"/>
    <property type="match status" value="1"/>
</dbReference>
<dbReference type="InterPro" id="IPR012337">
    <property type="entry name" value="RNaseH-like_sf"/>
</dbReference>
<gene>
    <name evidence="4" type="ORF">PLXY2_LOCUS5259</name>
</gene>
<feature type="domain" description="Integrase catalytic" evidence="3">
    <location>
        <begin position="1514"/>
        <end position="1697"/>
    </location>
</feature>
<dbReference type="InterPro" id="IPR036397">
    <property type="entry name" value="RNaseH_sf"/>
</dbReference>
<dbReference type="InterPro" id="IPR022048">
    <property type="entry name" value="Envelope_fusion-like"/>
</dbReference>
<organism evidence="4 5">
    <name type="scientific">Plutella xylostella</name>
    <name type="common">Diamondback moth</name>
    <name type="synonym">Plutella maculipennis</name>
    <dbReference type="NCBI Taxonomy" id="51655"/>
    <lineage>
        <taxon>Eukaryota</taxon>
        <taxon>Metazoa</taxon>
        <taxon>Ecdysozoa</taxon>
        <taxon>Arthropoda</taxon>
        <taxon>Hexapoda</taxon>
        <taxon>Insecta</taxon>
        <taxon>Pterygota</taxon>
        <taxon>Neoptera</taxon>
        <taxon>Endopterygota</taxon>
        <taxon>Lepidoptera</taxon>
        <taxon>Glossata</taxon>
        <taxon>Ditrysia</taxon>
        <taxon>Yponomeutoidea</taxon>
        <taxon>Plutellidae</taxon>
        <taxon>Plutella</taxon>
    </lineage>
</organism>
<reference evidence="4" key="1">
    <citation type="submission" date="2020-11" db="EMBL/GenBank/DDBJ databases">
        <authorList>
            <person name="Whiteford S."/>
        </authorList>
    </citation>
    <scope>NUCLEOTIDE SEQUENCE</scope>
</reference>
<evidence type="ECO:0000256" key="2">
    <source>
        <dbReference type="SAM" id="MobiDB-lite"/>
    </source>
</evidence>
<dbReference type="InterPro" id="IPR040676">
    <property type="entry name" value="DUF5641"/>
</dbReference>
<dbReference type="InterPro" id="IPR005312">
    <property type="entry name" value="DUF1759"/>
</dbReference>
<accession>A0A8S4EDG9</accession>
<comment type="caution">
    <text evidence="4">The sequence shown here is derived from an EMBL/GenBank/DDBJ whole genome shotgun (WGS) entry which is preliminary data.</text>
</comment>
<dbReference type="PROSITE" id="PS50994">
    <property type="entry name" value="INTEGRASE"/>
    <property type="match status" value="1"/>
</dbReference>
<evidence type="ECO:0000313" key="4">
    <source>
        <dbReference type="EMBL" id="CAG9113688.1"/>
    </source>
</evidence>
<dbReference type="InterPro" id="IPR001584">
    <property type="entry name" value="Integrase_cat-core"/>
</dbReference>
<feature type="coiled-coil region" evidence="1">
    <location>
        <begin position="197"/>
        <end position="224"/>
    </location>
</feature>
<dbReference type="Gene3D" id="3.30.420.10">
    <property type="entry name" value="Ribonuclease H-like superfamily/Ribonuclease H"/>
    <property type="match status" value="1"/>
</dbReference>
<dbReference type="Pfam" id="PF03564">
    <property type="entry name" value="DUF1759"/>
    <property type="match status" value="1"/>
</dbReference>
<name>A0A8S4EDG9_PLUXY</name>
<dbReference type="InterPro" id="IPR041588">
    <property type="entry name" value="Integrase_H2C2"/>
</dbReference>
<evidence type="ECO:0000313" key="5">
    <source>
        <dbReference type="Proteomes" id="UP000653454"/>
    </source>
</evidence>
<dbReference type="EMBL" id="CAJHNJ030000015">
    <property type="protein sequence ID" value="CAG9113688.1"/>
    <property type="molecule type" value="Genomic_DNA"/>
</dbReference>